<dbReference type="Proteomes" id="UP000051870">
    <property type="component" value="Unassembled WGS sequence"/>
</dbReference>
<evidence type="ECO:0000256" key="5">
    <source>
        <dbReference type="ARBA" id="ARBA00023277"/>
    </source>
</evidence>
<keyword evidence="7" id="KW-1185">Reference proteome</keyword>
<comment type="subunit">
    <text evidence="3">Homotrimer.</text>
</comment>
<comment type="similarity">
    <text evidence="2">Belongs to the KHG/KDPG aldolase family.</text>
</comment>
<dbReference type="NCBIfam" id="NF006600">
    <property type="entry name" value="PRK09140.1"/>
    <property type="match status" value="1"/>
</dbReference>
<evidence type="ECO:0000256" key="4">
    <source>
        <dbReference type="ARBA" id="ARBA00023239"/>
    </source>
</evidence>
<dbReference type="AlphaFoldDB" id="A0A0P1I8S4"/>
<dbReference type="RefSeq" id="WP_058311244.1">
    <property type="nucleotide sequence ID" value="NZ_CYTW01000002.1"/>
</dbReference>
<dbReference type="CDD" id="cd00452">
    <property type="entry name" value="KDPG_aldolase"/>
    <property type="match status" value="1"/>
</dbReference>
<dbReference type="SUPFAM" id="SSF51569">
    <property type="entry name" value="Aldolase"/>
    <property type="match status" value="1"/>
</dbReference>
<dbReference type="STRING" id="1715693.PH7735_02024"/>
<accession>A0A0P1I8S4</accession>
<name>A0A0P1I8S4_9RHOB</name>
<protein>
    <submittedName>
        <fullName evidence="6">2-dehydro-3-deoxy-6-phosphogalactonate aldolase</fullName>
        <ecNumber evidence="6">4.1.2.21</ecNumber>
    </submittedName>
</protein>
<dbReference type="Gene3D" id="3.20.20.70">
    <property type="entry name" value="Aldolase class I"/>
    <property type="match status" value="1"/>
</dbReference>
<dbReference type="EC" id="4.1.2.21" evidence="6"/>
<dbReference type="Pfam" id="PF01081">
    <property type="entry name" value="Aldolase"/>
    <property type="match status" value="1"/>
</dbReference>
<evidence type="ECO:0000256" key="3">
    <source>
        <dbReference type="ARBA" id="ARBA00011233"/>
    </source>
</evidence>
<proteinExistence type="inferred from homology"/>
<dbReference type="InterPro" id="IPR000887">
    <property type="entry name" value="Aldlse_KDPG_KHG"/>
</dbReference>
<keyword evidence="4 6" id="KW-0456">Lyase</keyword>
<dbReference type="GO" id="GO:0008674">
    <property type="term" value="F:2-dehydro-3-deoxy-6-phosphogalactonate aldolase activity"/>
    <property type="evidence" value="ECO:0007669"/>
    <property type="project" value="UniProtKB-EC"/>
</dbReference>
<reference evidence="7" key="1">
    <citation type="submission" date="2015-09" db="EMBL/GenBank/DDBJ databases">
        <authorList>
            <person name="Rodrigo-Torres Lidia"/>
            <person name="Arahal R.David."/>
        </authorList>
    </citation>
    <scope>NUCLEOTIDE SEQUENCE [LARGE SCALE GENOMIC DNA]</scope>
    <source>
        <strain evidence="7">CECT 7735</strain>
    </source>
</reference>
<dbReference type="EMBL" id="CYTW01000002">
    <property type="protein sequence ID" value="CUJ97995.1"/>
    <property type="molecule type" value="Genomic_DNA"/>
</dbReference>
<evidence type="ECO:0000313" key="7">
    <source>
        <dbReference type="Proteomes" id="UP000051870"/>
    </source>
</evidence>
<evidence type="ECO:0000256" key="1">
    <source>
        <dbReference type="ARBA" id="ARBA00004761"/>
    </source>
</evidence>
<dbReference type="PANTHER" id="PTHR30246">
    <property type="entry name" value="2-KETO-3-DEOXY-6-PHOSPHOGLUCONATE ALDOLASE"/>
    <property type="match status" value="1"/>
</dbReference>
<gene>
    <name evidence="6" type="primary">dgoA</name>
    <name evidence="6" type="ORF">PH7735_02024</name>
</gene>
<keyword evidence="5" id="KW-0119">Carbohydrate metabolism</keyword>
<sequence length="210" mass="22241">MSLWENALSDNAMIAILRGLHPDNAVEVADILIEAGFRIIEVPMNSPEPLKSIEAIARKHGDTTIIGAGTVLSEQQTSDVVSAGGQIIVSPNMNPAIGRLTVALGAKWCPGVMTPTEAFEALEIGASVLKFFPAELVPPKAISAMRAVLPKDAVVAAVGGITPETMSDYYNAGSNGFGLGSALFKPEYELEDLRQRAQAFVKSYRTLVSS</sequence>
<dbReference type="InterPro" id="IPR013785">
    <property type="entry name" value="Aldolase_TIM"/>
</dbReference>
<evidence type="ECO:0000313" key="6">
    <source>
        <dbReference type="EMBL" id="CUJ97995.1"/>
    </source>
</evidence>
<organism evidence="6 7">
    <name type="scientific">Shimia thalassica</name>
    <dbReference type="NCBI Taxonomy" id="1715693"/>
    <lineage>
        <taxon>Bacteria</taxon>
        <taxon>Pseudomonadati</taxon>
        <taxon>Pseudomonadota</taxon>
        <taxon>Alphaproteobacteria</taxon>
        <taxon>Rhodobacterales</taxon>
        <taxon>Roseobacteraceae</taxon>
    </lineage>
</organism>
<dbReference type="PANTHER" id="PTHR30246:SF1">
    <property type="entry name" value="2-DEHYDRO-3-DEOXY-6-PHOSPHOGALACTONATE ALDOLASE-RELATED"/>
    <property type="match status" value="1"/>
</dbReference>
<dbReference type="GeneID" id="83881058"/>
<comment type="pathway">
    <text evidence="1">Carbohydrate acid metabolism.</text>
</comment>
<evidence type="ECO:0000256" key="2">
    <source>
        <dbReference type="ARBA" id="ARBA00006906"/>
    </source>
</evidence>